<dbReference type="InterPro" id="IPR027268">
    <property type="entry name" value="Peptidase_M4/M1_CTD_sf"/>
</dbReference>
<dbReference type="Pfam" id="PF11838">
    <property type="entry name" value="ERAP1_C"/>
    <property type="match status" value="1"/>
</dbReference>
<dbReference type="InterPro" id="IPR014782">
    <property type="entry name" value="Peptidase_M1_dom"/>
</dbReference>
<keyword evidence="5" id="KW-0378">Hydrolase</keyword>
<dbReference type="GO" id="GO:0005615">
    <property type="term" value="C:extracellular space"/>
    <property type="evidence" value="ECO:0007669"/>
    <property type="project" value="TreeGrafter"/>
</dbReference>
<feature type="domain" description="ERAP1-like C-terminal" evidence="13">
    <location>
        <begin position="615"/>
        <end position="919"/>
    </location>
</feature>
<feature type="binding site" evidence="9">
    <location>
        <position position="337"/>
    </location>
    <ligand>
        <name>Zn(2+)</name>
        <dbReference type="ChEBI" id="CHEBI:29105"/>
        <note>catalytic</note>
    </ligand>
</feature>
<feature type="binding site" evidence="9">
    <location>
        <position position="333"/>
    </location>
    <ligand>
        <name>Zn(2+)</name>
        <dbReference type="ChEBI" id="CHEBI:29105"/>
        <note>catalytic</note>
    </ligand>
</feature>
<keyword evidence="2" id="KW-0031">Aminopeptidase</keyword>
<gene>
    <name evidence="15" type="ORF">RFH988_LOCUS6678</name>
</gene>
<dbReference type="Gene3D" id="2.60.40.1730">
    <property type="entry name" value="tricorn interacting facor f3 domain"/>
    <property type="match status" value="1"/>
</dbReference>
<evidence type="ECO:0000256" key="11">
    <source>
        <dbReference type="SAM" id="MobiDB-lite"/>
    </source>
</evidence>
<dbReference type="FunFam" id="1.10.390.10:FF:000013">
    <property type="entry name" value="Aminopeptidase N"/>
    <property type="match status" value="1"/>
</dbReference>
<dbReference type="Pfam" id="PF01433">
    <property type="entry name" value="Peptidase_M1"/>
    <property type="match status" value="1"/>
</dbReference>
<evidence type="ECO:0000256" key="6">
    <source>
        <dbReference type="ARBA" id="ARBA00022833"/>
    </source>
</evidence>
<proteinExistence type="inferred from homology"/>
<dbReference type="GO" id="GO:0008270">
    <property type="term" value="F:zinc ion binding"/>
    <property type="evidence" value="ECO:0007669"/>
    <property type="project" value="InterPro"/>
</dbReference>
<accession>A0A813W432</accession>
<dbReference type="GO" id="GO:0005737">
    <property type="term" value="C:cytoplasm"/>
    <property type="evidence" value="ECO:0007669"/>
    <property type="project" value="TreeGrafter"/>
</dbReference>
<dbReference type="PRINTS" id="PR00756">
    <property type="entry name" value="ALADIPTASE"/>
</dbReference>
<dbReference type="Gene3D" id="1.10.390.10">
    <property type="entry name" value="Neutral Protease Domain 2"/>
    <property type="match status" value="1"/>
</dbReference>
<dbReference type="PANTHER" id="PTHR11533:SF174">
    <property type="entry name" value="PUROMYCIN-SENSITIVE AMINOPEPTIDASE-RELATED"/>
    <property type="match status" value="1"/>
</dbReference>
<dbReference type="EMBL" id="CAJNOO010000203">
    <property type="protein sequence ID" value="CAF0855309.1"/>
    <property type="molecule type" value="Genomic_DNA"/>
</dbReference>
<dbReference type="SUPFAM" id="SSF63737">
    <property type="entry name" value="Leukotriene A4 hydrolase N-terminal domain"/>
    <property type="match status" value="1"/>
</dbReference>
<feature type="active site" description="Proton acceptor" evidence="8">
    <location>
        <position position="334"/>
    </location>
</feature>
<feature type="domain" description="Aminopeptidase N-like N-terminal" evidence="14">
    <location>
        <begin position="14"/>
        <end position="217"/>
    </location>
</feature>
<evidence type="ECO:0000256" key="1">
    <source>
        <dbReference type="ARBA" id="ARBA00010136"/>
    </source>
</evidence>
<evidence type="ECO:0000259" key="14">
    <source>
        <dbReference type="Pfam" id="PF17900"/>
    </source>
</evidence>
<feature type="site" description="Transition state stabilizer" evidence="10">
    <location>
        <position position="415"/>
    </location>
</feature>
<dbReference type="Gene3D" id="1.25.50.20">
    <property type="match status" value="1"/>
</dbReference>
<dbReference type="InterPro" id="IPR042097">
    <property type="entry name" value="Aminopeptidase_N-like_N_sf"/>
</dbReference>
<dbReference type="SUPFAM" id="SSF55486">
    <property type="entry name" value="Metalloproteases ('zincins'), catalytic domain"/>
    <property type="match status" value="1"/>
</dbReference>
<dbReference type="CDD" id="cd09601">
    <property type="entry name" value="M1_APN-Q_like"/>
    <property type="match status" value="1"/>
</dbReference>
<keyword evidence="7" id="KW-0482">Metalloprotease</keyword>
<dbReference type="Proteomes" id="UP000663882">
    <property type="component" value="Unassembled WGS sequence"/>
</dbReference>
<evidence type="ECO:0008006" key="16">
    <source>
        <dbReference type="Google" id="ProtNLM"/>
    </source>
</evidence>
<dbReference type="InterPro" id="IPR050344">
    <property type="entry name" value="Peptidase_M1_aminopeptidases"/>
</dbReference>
<evidence type="ECO:0000256" key="10">
    <source>
        <dbReference type="PIRSR" id="PIRSR634016-4"/>
    </source>
</evidence>
<comment type="caution">
    <text evidence="15">The sequence shown here is derived from an EMBL/GenBank/DDBJ whole genome shotgun (WGS) entry which is preliminary data.</text>
</comment>
<evidence type="ECO:0000256" key="7">
    <source>
        <dbReference type="ARBA" id="ARBA00023049"/>
    </source>
</evidence>
<keyword evidence="6 9" id="KW-0862">Zinc</keyword>
<dbReference type="GO" id="GO:0042277">
    <property type="term" value="F:peptide binding"/>
    <property type="evidence" value="ECO:0007669"/>
    <property type="project" value="TreeGrafter"/>
</dbReference>
<evidence type="ECO:0000259" key="13">
    <source>
        <dbReference type="Pfam" id="PF11838"/>
    </source>
</evidence>
<evidence type="ECO:0000259" key="12">
    <source>
        <dbReference type="Pfam" id="PF01433"/>
    </source>
</evidence>
<dbReference type="GO" id="GO:0016020">
    <property type="term" value="C:membrane"/>
    <property type="evidence" value="ECO:0007669"/>
    <property type="project" value="TreeGrafter"/>
</dbReference>
<evidence type="ECO:0000256" key="5">
    <source>
        <dbReference type="ARBA" id="ARBA00022801"/>
    </source>
</evidence>
<dbReference type="GO" id="GO:0006508">
    <property type="term" value="P:proteolysis"/>
    <property type="evidence" value="ECO:0007669"/>
    <property type="project" value="UniProtKB-KW"/>
</dbReference>
<evidence type="ECO:0000256" key="8">
    <source>
        <dbReference type="PIRSR" id="PIRSR634016-1"/>
    </source>
</evidence>
<reference evidence="15" key="1">
    <citation type="submission" date="2021-02" db="EMBL/GenBank/DDBJ databases">
        <authorList>
            <person name="Nowell W R."/>
        </authorList>
    </citation>
    <scope>NUCLEOTIDE SEQUENCE</scope>
</reference>
<feature type="region of interest" description="Disordered" evidence="11">
    <location>
        <begin position="1040"/>
        <end position="1078"/>
    </location>
</feature>
<sequence>MSSRRLSRSQNIIPIHYDVHLTTDLDSGQFCGSVKIDLIIKQHDQTCIKLDASHLIIDLSSISLILISSLTKLECTVETNDLNEILEIRLLNEKTFSFDIPYRLIINSFSGHITTQNQIGFYRSTVDILSYNDNNSNETCIIKKHYGITQMSPTHCRRVFPCFDEPSLRATFDLTLDIPRHLQALSNMPQLYSQDNLLNSGTKRIHFQRTPSMPTFLLCFVIGEFDMIKAEPVERLNKDNGLSPIELTAYTLPGRKHEATFALNCAHKALHYYADLFQIDYPMSKLDLVAVPDLFYPAMEDWALILFKEEEMLINEDHAVSIQYRNVCQSVTHEIAHQWFGNLVSIHWWNDVYVVEGFAKWFEYLATDYIVPEYNVFSEFFSTQFVRYFDYCINILHNEADDIDEKDFSFEGFIYSKGSCLMRMLHLFVGQTDFLDSIRLYLQRYSYRTATAIDFWACVEEITKLPIKKLVHSWCTKKSYPVVQVKMIGYDETTGTYDLELKQMSFCRGHDQEKKPIDKKISCHCIKTSDLICDTKHNIDLYQSIDNNDNDENWIIPITILNNQSNYCLKKYLMTKNQEIIHININSSLSIEEQNNDNEPLIKKRRCLLLTSNYFKLNICSGGPYRVFYSSDMLEQLIQAIIKQELNIFDRFNLENDMYALSMGGFTSLVDYLHLLLNAYMNELDDELVWKDIESNIIRIGTLLEYDKQLYDFYRKFVIFFHQNLYQRIGLISNNNEDESVARSRLRCFLLVILGTIGYDPTIISNAREQLLVYLNDPSVTVLWPICAIVAHHASESDLNNLFKLWEQCPRRDDRLRCAYGLSYVQESSQIERVLNLFTINNSTNNNSIRLHERIECYKGFCLSKQGRYYYQRYIEDNWLLLRTNYNDEYLEALIRETFGYFSTKDEALRIEEFFLSYETFEQKYKINFKETPSTPCTRIAVHLCLDDNELLTINKNNLSSPPIYNHHHHHHHHSIIPNKVKEVASIIAHTTRTRAALLERDHDDLLAFFQSDSFSISSPTSNASSQILSINTTNVISSSSSITTTTSGNKRKRRVSSLNTSSSSPPVRNLLASDTSA</sequence>
<feature type="domain" description="Peptidase M1 membrane alanine aminopeptidase" evidence="12">
    <location>
        <begin position="261"/>
        <end position="474"/>
    </location>
</feature>
<dbReference type="Gene3D" id="2.60.40.1910">
    <property type="match status" value="1"/>
</dbReference>
<comment type="similarity">
    <text evidence="1">Belongs to the peptidase M1 family.</text>
</comment>
<feature type="binding site" evidence="9">
    <location>
        <position position="356"/>
    </location>
    <ligand>
        <name>Zn(2+)</name>
        <dbReference type="ChEBI" id="CHEBI:29105"/>
        <note>catalytic</note>
    </ligand>
</feature>
<dbReference type="PANTHER" id="PTHR11533">
    <property type="entry name" value="PROTEASE M1 ZINC METALLOPROTEASE"/>
    <property type="match status" value="1"/>
</dbReference>
<dbReference type="InterPro" id="IPR001930">
    <property type="entry name" value="Peptidase_M1"/>
</dbReference>
<dbReference type="Pfam" id="PF17900">
    <property type="entry name" value="Peptidase_M1_N"/>
    <property type="match status" value="1"/>
</dbReference>
<dbReference type="InterPro" id="IPR045357">
    <property type="entry name" value="Aminopeptidase_N-like_N"/>
</dbReference>
<organism evidence="15">
    <name type="scientific">Rotaria sordida</name>
    <dbReference type="NCBI Taxonomy" id="392033"/>
    <lineage>
        <taxon>Eukaryota</taxon>
        <taxon>Metazoa</taxon>
        <taxon>Spiralia</taxon>
        <taxon>Gnathifera</taxon>
        <taxon>Rotifera</taxon>
        <taxon>Eurotatoria</taxon>
        <taxon>Bdelloidea</taxon>
        <taxon>Philodinida</taxon>
        <taxon>Philodinidae</taxon>
        <taxon>Rotaria</taxon>
    </lineage>
</organism>
<evidence type="ECO:0000256" key="3">
    <source>
        <dbReference type="ARBA" id="ARBA00022670"/>
    </source>
</evidence>
<dbReference type="InterPro" id="IPR024571">
    <property type="entry name" value="ERAP1-like_C_dom"/>
</dbReference>
<name>A0A813W432_9BILA</name>
<comment type="cofactor">
    <cofactor evidence="9">
        <name>Zn(2+)</name>
        <dbReference type="ChEBI" id="CHEBI:29105"/>
    </cofactor>
    <text evidence="9">Binds 1 zinc ion per subunit.</text>
</comment>
<dbReference type="GO" id="GO:0043171">
    <property type="term" value="P:peptide catabolic process"/>
    <property type="evidence" value="ECO:0007669"/>
    <property type="project" value="TreeGrafter"/>
</dbReference>
<evidence type="ECO:0000256" key="9">
    <source>
        <dbReference type="PIRSR" id="PIRSR634016-3"/>
    </source>
</evidence>
<evidence type="ECO:0000256" key="2">
    <source>
        <dbReference type="ARBA" id="ARBA00022438"/>
    </source>
</evidence>
<dbReference type="OrthoDB" id="10014328at2759"/>
<keyword evidence="3" id="KW-0645">Protease</keyword>
<dbReference type="InterPro" id="IPR034016">
    <property type="entry name" value="M1_APN-typ"/>
</dbReference>
<evidence type="ECO:0000313" key="15">
    <source>
        <dbReference type="EMBL" id="CAF0855309.1"/>
    </source>
</evidence>
<keyword evidence="4 9" id="KW-0479">Metal-binding</keyword>
<evidence type="ECO:0000256" key="4">
    <source>
        <dbReference type="ARBA" id="ARBA00022723"/>
    </source>
</evidence>
<protein>
    <recommendedName>
        <fullName evidence="16">Aminopeptidase</fullName>
    </recommendedName>
</protein>
<dbReference type="GO" id="GO:0070006">
    <property type="term" value="F:metalloaminopeptidase activity"/>
    <property type="evidence" value="ECO:0007669"/>
    <property type="project" value="TreeGrafter"/>
</dbReference>
<dbReference type="AlphaFoldDB" id="A0A813W432"/>